<dbReference type="GO" id="GO:0071555">
    <property type="term" value="P:cell wall organization"/>
    <property type="evidence" value="ECO:0007669"/>
    <property type="project" value="InterPro"/>
</dbReference>
<dbReference type="Proteomes" id="UP000192656">
    <property type="component" value="Unassembled WGS sequence"/>
</dbReference>
<dbReference type="InterPro" id="IPR043128">
    <property type="entry name" value="Rev_trsase/Diguanyl_cyclase"/>
</dbReference>
<evidence type="ECO:0000256" key="5">
    <source>
        <dbReference type="ARBA" id="ARBA00022989"/>
    </source>
</evidence>
<evidence type="ECO:0000256" key="7">
    <source>
        <dbReference type="ARBA" id="ARBA00034247"/>
    </source>
</evidence>
<feature type="transmembrane region" description="Helical" evidence="8">
    <location>
        <begin position="7"/>
        <end position="28"/>
    </location>
</feature>
<dbReference type="EMBL" id="FWXR01000012">
    <property type="protein sequence ID" value="SMC92182.1"/>
    <property type="molecule type" value="Genomic_DNA"/>
</dbReference>
<dbReference type="InterPro" id="IPR011620">
    <property type="entry name" value="Sig_transdc_His_kinase_LytS_TM"/>
</dbReference>
<feature type="transmembrane region" description="Helical" evidence="8">
    <location>
        <begin position="133"/>
        <end position="152"/>
    </location>
</feature>
<dbReference type="OrthoDB" id="9812260at2"/>
<dbReference type="InterPro" id="IPR000160">
    <property type="entry name" value="GGDEF_dom"/>
</dbReference>
<comment type="catalytic activity">
    <reaction evidence="7">
        <text>2 GTP = 3',3'-c-di-GMP + 2 diphosphate</text>
        <dbReference type="Rhea" id="RHEA:24898"/>
        <dbReference type="ChEBI" id="CHEBI:33019"/>
        <dbReference type="ChEBI" id="CHEBI:37565"/>
        <dbReference type="ChEBI" id="CHEBI:58805"/>
        <dbReference type="EC" id="2.7.7.65"/>
    </reaction>
</comment>
<evidence type="ECO:0000256" key="2">
    <source>
        <dbReference type="ARBA" id="ARBA00012528"/>
    </source>
</evidence>
<dbReference type="PANTHER" id="PTHR45138:SF9">
    <property type="entry name" value="DIGUANYLATE CYCLASE DGCM-RELATED"/>
    <property type="match status" value="1"/>
</dbReference>
<dbReference type="SMART" id="SM00267">
    <property type="entry name" value="GGDEF"/>
    <property type="match status" value="1"/>
</dbReference>
<feature type="transmembrane region" description="Helical" evidence="8">
    <location>
        <begin position="70"/>
        <end position="91"/>
    </location>
</feature>
<dbReference type="SUPFAM" id="SSF55073">
    <property type="entry name" value="Nucleotide cyclase"/>
    <property type="match status" value="1"/>
</dbReference>
<feature type="transmembrane region" description="Helical" evidence="8">
    <location>
        <begin position="40"/>
        <end position="58"/>
    </location>
</feature>
<keyword evidence="5 8" id="KW-1133">Transmembrane helix</keyword>
<dbReference type="GO" id="GO:0052621">
    <property type="term" value="F:diguanylate cyclase activity"/>
    <property type="evidence" value="ECO:0007669"/>
    <property type="project" value="UniProtKB-EC"/>
</dbReference>
<dbReference type="Gene3D" id="3.30.70.270">
    <property type="match status" value="1"/>
</dbReference>
<dbReference type="Pfam" id="PF07694">
    <property type="entry name" value="5TM-5TMR_LYT"/>
    <property type="match status" value="1"/>
</dbReference>
<dbReference type="EC" id="2.7.7.65" evidence="2"/>
<dbReference type="PROSITE" id="PS50887">
    <property type="entry name" value="GGDEF"/>
    <property type="match status" value="1"/>
</dbReference>
<dbReference type="GO" id="GO:0043709">
    <property type="term" value="P:cell adhesion involved in single-species biofilm formation"/>
    <property type="evidence" value="ECO:0007669"/>
    <property type="project" value="TreeGrafter"/>
</dbReference>
<keyword evidence="6 8" id="KW-0472">Membrane</keyword>
<evidence type="ECO:0000256" key="1">
    <source>
        <dbReference type="ARBA" id="ARBA00004651"/>
    </source>
</evidence>
<feature type="domain" description="GGDEF" evidence="9">
    <location>
        <begin position="230"/>
        <end position="363"/>
    </location>
</feature>
<dbReference type="InterPro" id="IPR029787">
    <property type="entry name" value="Nucleotide_cyclase"/>
</dbReference>
<keyword evidence="4 8" id="KW-0812">Transmembrane</keyword>
<evidence type="ECO:0000259" key="9">
    <source>
        <dbReference type="PROSITE" id="PS50887"/>
    </source>
</evidence>
<evidence type="ECO:0000256" key="6">
    <source>
        <dbReference type="ARBA" id="ARBA00023136"/>
    </source>
</evidence>
<dbReference type="FunFam" id="3.30.70.270:FF:000001">
    <property type="entry name" value="Diguanylate cyclase domain protein"/>
    <property type="match status" value="1"/>
</dbReference>
<dbReference type="GO" id="GO:0005886">
    <property type="term" value="C:plasma membrane"/>
    <property type="evidence" value="ECO:0007669"/>
    <property type="project" value="UniProtKB-SubCell"/>
</dbReference>
<sequence length="382" mass="41104">MLLSLDLLTAFIHGLGILSIIAIAFGTFERLPLSDFGRSVLEGALFGIGAIAAMLAPAQLADGVLVDLRSIIVGLGAAFAGWPGAIISMIFAAGSRLWLGGPTAIAGALGIAYAAVAGVVWAKHIRRPGRTPITQFLLFGLILSAHIVFLYSVPTLPSAKVTELWLFFSVASMLAAVTLGTLMCRERHFMLRERMLREESATDALTGLLNRRAFDKIMDQRMAEEALGRRSFSLLIVDADHFKMLNDTFGHMAGDDALRALSKALSANLRHEDVAARLGGEEFGVILRTARRDDAIRMAEKIRIRIAGEGIQQNGQLIRFTVSIGVACSCDSEANAGTLFEMADRALYRAKQSGRNRVEASLPSANLAQISRQIAALSAQPE</sequence>
<organism evidence="10 11">
    <name type="scientific">Fulvimarina manganoxydans</name>
    <dbReference type="NCBI Taxonomy" id="937218"/>
    <lineage>
        <taxon>Bacteria</taxon>
        <taxon>Pseudomonadati</taxon>
        <taxon>Pseudomonadota</taxon>
        <taxon>Alphaproteobacteria</taxon>
        <taxon>Hyphomicrobiales</taxon>
        <taxon>Aurantimonadaceae</taxon>
        <taxon>Fulvimarina</taxon>
    </lineage>
</organism>
<feature type="transmembrane region" description="Helical" evidence="8">
    <location>
        <begin position="97"/>
        <end position="121"/>
    </location>
</feature>
<dbReference type="GO" id="GO:1902201">
    <property type="term" value="P:negative regulation of bacterial-type flagellum-dependent cell motility"/>
    <property type="evidence" value="ECO:0007669"/>
    <property type="project" value="TreeGrafter"/>
</dbReference>
<gene>
    <name evidence="10" type="ORF">SAMN06297251_112115</name>
</gene>
<dbReference type="CDD" id="cd01949">
    <property type="entry name" value="GGDEF"/>
    <property type="match status" value="1"/>
</dbReference>
<feature type="transmembrane region" description="Helical" evidence="8">
    <location>
        <begin position="164"/>
        <end position="184"/>
    </location>
</feature>
<dbReference type="NCBIfam" id="TIGR00254">
    <property type="entry name" value="GGDEF"/>
    <property type="match status" value="1"/>
</dbReference>
<evidence type="ECO:0000256" key="3">
    <source>
        <dbReference type="ARBA" id="ARBA00022475"/>
    </source>
</evidence>
<accession>A0A1W2D525</accession>
<reference evidence="10 11" key="1">
    <citation type="submission" date="2017-04" db="EMBL/GenBank/DDBJ databases">
        <authorList>
            <person name="Afonso C.L."/>
            <person name="Miller P.J."/>
            <person name="Scott M.A."/>
            <person name="Spackman E."/>
            <person name="Goraichik I."/>
            <person name="Dimitrov K.M."/>
            <person name="Suarez D.L."/>
            <person name="Swayne D.E."/>
        </authorList>
    </citation>
    <scope>NUCLEOTIDE SEQUENCE [LARGE SCALE GENOMIC DNA]</scope>
    <source>
        <strain evidence="10 11">CGMCC 1.10972</strain>
    </source>
</reference>
<dbReference type="PANTHER" id="PTHR45138">
    <property type="entry name" value="REGULATORY COMPONENTS OF SENSORY TRANSDUCTION SYSTEM"/>
    <property type="match status" value="1"/>
</dbReference>
<dbReference type="GO" id="GO:0000155">
    <property type="term" value="F:phosphorelay sensor kinase activity"/>
    <property type="evidence" value="ECO:0007669"/>
    <property type="project" value="InterPro"/>
</dbReference>
<protein>
    <recommendedName>
        <fullName evidence="2">diguanylate cyclase</fullName>
        <ecNumber evidence="2">2.7.7.65</ecNumber>
    </recommendedName>
</protein>
<dbReference type="InterPro" id="IPR050469">
    <property type="entry name" value="Diguanylate_Cyclase"/>
</dbReference>
<evidence type="ECO:0000313" key="10">
    <source>
        <dbReference type="EMBL" id="SMC92182.1"/>
    </source>
</evidence>
<evidence type="ECO:0000256" key="4">
    <source>
        <dbReference type="ARBA" id="ARBA00022692"/>
    </source>
</evidence>
<proteinExistence type="predicted"/>
<evidence type="ECO:0000256" key="8">
    <source>
        <dbReference type="SAM" id="Phobius"/>
    </source>
</evidence>
<name>A0A1W2D525_9HYPH</name>
<dbReference type="STRING" id="937218.SAMN06297251_112115"/>
<keyword evidence="3" id="KW-1003">Cell membrane</keyword>
<dbReference type="AlphaFoldDB" id="A0A1W2D525"/>
<comment type="subcellular location">
    <subcellularLocation>
        <location evidence="1">Cell membrane</location>
        <topology evidence="1">Multi-pass membrane protein</topology>
    </subcellularLocation>
</comment>
<keyword evidence="11" id="KW-1185">Reference proteome</keyword>
<dbReference type="Pfam" id="PF00990">
    <property type="entry name" value="GGDEF"/>
    <property type="match status" value="1"/>
</dbReference>
<evidence type="ECO:0000313" key="11">
    <source>
        <dbReference type="Proteomes" id="UP000192656"/>
    </source>
</evidence>